<feature type="compositionally biased region" description="Basic and acidic residues" evidence="1">
    <location>
        <begin position="163"/>
        <end position="182"/>
    </location>
</feature>
<feature type="region of interest" description="Disordered" evidence="1">
    <location>
        <begin position="163"/>
        <end position="252"/>
    </location>
</feature>
<dbReference type="Proteomes" id="UP001443914">
    <property type="component" value="Unassembled WGS sequence"/>
</dbReference>
<dbReference type="EMBL" id="JBDFQZ010000004">
    <property type="protein sequence ID" value="KAK9732484.1"/>
    <property type="molecule type" value="Genomic_DNA"/>
</dbReference>
<dbReference type="Gene3D" id="1.10.10.60">
    <property type="entry name" value="Homeodomain-like"/>
    <property type="match status" value="1"/>
</dbReference>
<name>A0AAW1LC76_SAPOF</name>
<dbReference type="PANTHER" id="PTHR31307:SF49">
    <property type="entry name" value="ALCOHOL DEHYDROGENASE TRANSCRIPTION FACTOR MYB_SANT-LIKE FAMILY PROTEIN"/>
    <property type="match status" value="1"/>
</dbReference>
<keyword evidence="4" id="KW-1185">Reference proteome</keyword>
<accession>A0AAW1LC76</accession>
<evidence type="ECO:0000256" key="1">
    <source>
        <dbReference type="SAM" id="MobiDB-lite"/>
    </source>
</evidence>
<feature type="domain" description="Myb/SANT-like DNA-binding" evidence="2">
    <location>
        <begin position="67"/>
        <end position="160"/>
    </location>
</feature>
<protein>
    <recommendedName>
        <fullName evidence="2">Myb/SANT-like DNA-binding domain-containing protein</fullName>
    </recommendedName>
</protein>
<gene>
    <name evidence="3" type="ORF">RND81_04G003300</name>
</gene>
<dbReference type="InterPro" id="IPR044823">
    <property type="entry name" value="ASIL1/2-like"/>
</dbReference>
<dbReference type="FunFam" id="1.10.10.60:FF:000152">
    <property type="entry name" value="Trihelix transcription factor ASIL2"/>
    <property type="match status" value="1"/>
</dbReference>
<dbReference type="SMART" id="SM00595">
    <property type="entry name" value="MADF"/>
    <property type="match status" value="1"/>
</dbReference>
<sequence>MSSTTDHDHQLEAALHPTPERHLQLATIAEPTPNPNPDAPLYEPPMGVPLLLAAPPSAASARRLPPPCWTPDETSCLIDAYRLQWLSLRRSNLRANHWQLVADEIHSRCPDVYPPKTAVQCRHKMEKLRKRYRSELLRAKSIPHHRFSSSWVYFSKMDSLDKSPTLDHHHHHESIDVDERTPPPDPNRFRISPVTTSGYATYGGTPVDRINTNSASAAPSSSSLGLEPSYVNPNSGVSNNKKRKTSNGVRGNDTALEMADAIRMLGEGFVRMEKMKMDMMRETARLRMDMEMKRTQMLLDSQRRMVQAFAQGWSDVVDNPSNDS</sequence>
<evidence type="ECO:0000259" key="2">
    <source>
        <dbReference type="Pfam" id="PF13837"/>
    </source>
</evidence>
<dbReference type="PANTHER" id="PTHR31307">
    <property type="entry name" value="TRIHELIX TRANSCRIPTION FACTOR ASIL2"/>
    <property type="match status" value="1"/>
</dbReference>
<dbReference type="Pfam" id="PF13837">
    <property type="entry name" value="Myb_DNA-bind_4"/>
    <property type="match status" value="1"/>
</dbReference>
<evidence type="ECO:0000313" key="4">
    <source>
        <dbReference type="Proteomes" id="UP001443914"/>
    </source>
</evidence>
<feature type="compositionally biased region" description="Low complexity" evidence="1">
    <location>
        <begin position="214"/>
        <end position="223"/>
    </location>
</feature>
<dbReference type="InterPro" id="IPR044822">
    <property type="entry name" value="Myb_DNA-bind_4"/>
</dbReference>
<proteinExistence type="predicted"/>
<dbReference type="AlphaFoldDB" id="A0AAW1LC76"/>
<comment type="caution">
    <text evidence="3">The sequence shown here is derived from an EMBL/GenBank/DDBJ whole genome shotgun (WGS) entry which is preliminary data.</text>
</comment>
<organism evidence="3 4">
    <name type="scientific">Saponaria officinalis</name>
    <name type="common">Common soapwort</name>
    <name type="synonym">Lychnis saponaria</name>
    <dbReference type="NCBI Taxonomy" id="3572"/>
    <lineage>
        <taxon>Eukaryota</taxon>
        <taxon>Viridiplantae</taxon>
        <taxon>Streptophyta</taxon>
        <taxon>Embryophyta</taxon>
        <taxon>Tracheophyta</taxon>
        <taxon>Spermatophyta</taxon>
        <taxon>Magnoliopsida</taxon>
        <taxon>eudicotyledons</taxon>
        <taxon>Gunneridae</taxon>
        <taxon>Pentapetalae</taxon>
        <taxon>Caryophyllales</taxon>
        <taxon>Caryophyllaceae</taxon>
        <taxon>Caryophylleae</taxon>
        <taxon>Saponaria</taxon>
    </lineage>
</organism>
<reference evidence="3" key="1">
    <citation type="submission" date="2024-03" db="EMBL/GenBank/DDBJ databases">
        <title>WGS assembly of Saponaria officinalis var. Norfolk2.</title>
        <authorList>
            <person name="Jenkins J."/>
            <person name="Shu S."/>
            <person name="Grimwood J."/>
            <person name="Barry K."/>
            <person name="Goodstein D."/>
            <person name="Schmutz J."/>
            <person name="Leebens-Mack J."/>
            <person name="Osbourn A."/>
        </authorList>
    </citation>
    <scope>NUCLEOTIDE SEQUENCE [LARGE SCALE GENOMIC DNA]</scope>
    <source>
        <strain evidence="3">JIC</strain>
    </source>
</reference>
<evidence type="ECO:0000313" key="3">
    <source>
        <dbReference type="EMBL" id="KAK9732484.1"/>
    </source>
</evidence>